<dbReference type="PANTHER" id="PTHR22768">
    <property type="entry name" value="DNA REPLICATION COMPLEX GINS PROTEIN PSF3"/>
    <property type="match status" value="1"/>
</dbReference>
<dbReference type="OrthoDB" id="10251744at2759"/>
<dbReference type="InterPro" id="IPR010492">
    <property type="entry name" value="GINS_Psf3"/>
</dbReference>
<dbReference type="InterPro" id="IPR055221">
    <property type="entry name" value="PSF3_N"/>
</dbReference>
<dbReference type="STRING" id="2094558.A0A314XI67"/>
<evidence type="ECO:0000313" key="3">
    <source>
        <dbReference type="EMBL" id="PQP91739.1"/>
    </source>
</evidence>
<dbReference type="Proteomes" id="UP000250321">
    <property type="component" value="Unassembled WGS sequence"/>
</dbReference>
<keyword evidence="4" id="KW-1185">Reference proteome</keyword>
<dbReference type="InterPro" id="IPR056690">
    <property type="entry name" value="DUF7788"/>
</dbReference>
<reference evidence="3 4" key="1">
    <citation type="submission" date="2018-02" db="EMBL/GenBank/DDBJ databases">
        <title>Draft genome of wild Prunus yedoensis var. nudiflora.</title>
        <authorList>
            <person name="Baek S."/>
            <person name="Kim J.-H."/>
            <person name="Choi K."/>
            <person name="Kim G.-B."/>
            <person name="Cho A."/>
            <person name="Jang H."/>
            <person name="Shin C.-H."/>
            <person name="Yu H.-J."/>
            <person name="Mun J.-H."/>
        </authorList>
    </citation>
    <scope>NUCLEOTIDE SEQUENCE [LARGE SCALE GENOMIC DNA]</scope>
    <source>
        <strain evidence="4">cv. Jeju island</strain>
        <tissue evidence="3">Leaf</tissue>
    </source>
</reference>
<feature type="domain" description="DUF7788" evidence="2">
    <location>
        <begin position="233"/>
        <end position="307"/>
    </location>
</feature>
<dbReference type="Gene3D" id="1.20.58.2050">
    <property type="match status" value="1"/>
</dbReference>
<evidence type="ECO:0000259" key="2">
    <source>
        <dbReference type="Pfam" id="PF25043"/>
    </source>
</evidence>
<dbReference type="Pfam" id="PF25043">
    <property type="entry name" value="DUF7788"/>
    <property type="match status" value="1"/>
</dbReference>
<dbReference type="InterPro" id="IPR038437">
    <property type="entry name" value="GINS_Psf3_sf"/>
</dbReference>
<protein>
    <recommendedName>
        <fullName evidence="5">GINS subunit domain-containing protein</fullName>
    </recommendedName>
</protein>
<dbReference type="CDD" id="cd21693">
    <property type="entry name" value="GINS_B_Psf3"/>
    <property type="match status" value="1"/>
</dbReference>
<proteinExistence type="predicted"/>
<evidence type="ECO:0000259" key="1">
    <source>
        <dbReference type="Pfam" id="PF22466"/>
    </source>
</evidence>
<dbReference type="GO" id="GO:0000811">
    <property type="term" value="C:GINS complex"/>
    <property type="evidence" value="ECO:0007669"/>
    <property type="project" value="TreeGrafter"/>
</dbReference>
<dbReference type="GO" id="GO:1902975">
    <property type="term" value="P:mitotic DNA replication initiation"/>
    <property type="evidence" value="ECO:0007669"/>
    <property type="project" value="TreeGrafter"/>
</dbReference>
<dbReference type="AlphaFoldDB" id="A0A314XI67"/>
<evidence type="ECO:0008006" key="5">
    <source>
        <dbReference type="Google" id="ProtNLM"/>
    </source>
</evidence>
<evidence type="ECO:0000313" key="4">
    <source>
        <dbReference type="Proteomes" id="UP000250321"/>
    </source>
</evidence>
<organism evidence="3 4">
    <name type="scientific">Prunus yedoensis var. nudiflora</name>
    <dbReference type="NCBI Taxonomy" id="2094558"/>
    <lineage>
        <taxon>Eukaryota</taxon>
        <taxon>Viridiplantae</taxon>
        <taxon>Streptophyta</taxon>
        <taxon>Embryophyta</taxon>
        <taxon>Tracheophyta</taxon>
        <taxon>Spermatophyta</taxon>
        <taxon>Magnoliopsida</taxon>
        <taxon>eudicotyledons</taxon>
        <taxon>Gunneridae</taxon>
        <taxon>Pentapetalae</taxon>
        <taxon>rosids</taxon>
        <taxon>fabids</taxon>
        <taxon>Rosales</taxon>
        <taxon>Rosaceae</taxon>
        <taxon>Amygdaloideae</taxon>
        <taxon>Amygdaleae</taxon>
        <taxon>Prunus</taxon>
    </lineage>
</organism>
<dbReference type="InterPro" id="IPR036224">
    <property type="entry name" value="GINS_bundle-like_dom_sf"/>
</dbReference>
<feature type="domain" description="DNA replication complex GINS protein PSF3 N-terminal" evidence="1">
    <location>
        <begin position="33"/>
        <end position="83"/>
    </location>
</feature>
<accession>A0A314XI67</accession>
<dbReference type="EMBL" id="PJQY01002669">
    <property type="protein sequence ID" value="PQP91739.1"/>
    <property type="molecule type" value="Genomic_DNA"/>
</dbReference>
<dbReference type="SUPFAM" id="SSF158573">
    <property type="entry name" value="GINS helical bundle-like"/>
    <property type="match status" value="1"/>
</dbReference>
<name>A0A314XI67_PRUYE</name>
<sequence length="322" mass="36351">MGNPKQFRLESVQEKGGSIVRKVGSFLKMASYYDIDDILVEEQRVPVVFQQAVNGVDIDPSAETHCVEPGSKVELPYWLAHELHLRKVAKMKVPACFNQRTKLELGADGASVDLRSRCLYFYEFGCKIAPLQVQARADALLPNQIIAYVHHWDFGKVAELQWNAMVEDIKEQGNNMILNNCLVLCGGVDPKFICEDSMEVSIALGCEEEFEARTDGQEGVVFNHPGFKRFLKLHVWKYIFNNIKSKFGDKGYGNVVPHFVLWNLSEYKKNKPVIPYKQPGLTVLTGFSNKLLKLFLENDGEFGHVMEVAISGDEFQSLAVVD</sequence>
<gene>
    <name evidence="3" type="ORF">Pyn_06225</name>
</gene>
<comment type="caution">
    <text evidence="3">The sequence shown here is derived from an EMBL/GenBank/DDBJ whole genome shotgun (WGS) entry which is preliminary data.</text>
</comment>
<dbReference type="PANTHER" id="PTHR22768:SF0">
    <property type="entry name" value="DNA REPLICATION COMPLEX GINS PROTEIN PSF3"/>
    <property type="match status" value="1"/>
</dbReference>
<dbReference type="SUPFAM" id="SSF160059">
    <property type="entry name" value="PriA/YqbF domain"/>
    <property type="match status" value="1"/>
</dbReference>
<dbReference type="Pfam" id="PF22466">
    <property type="entry name" value="PSF3_N"/>
    <property type="match status" value="1"/>
</dbReference>